<dbReference type="Proteomes" id="UP000036681">
    <property type="component" value="Unplaced"/>
</dbReference>
<accession>A0A0M3IU47</accession>
<reference evidence="3" key="1">
    <citation type="submission" date="2017-02" db="UniProtKB">
        <authorList>
            <consortium name="WormBaseParasite"/>
        </authorList>
    </citation>
    <scope>IDENTIFICATION</scope>
</reference>
<feature type="signal peptide" evidence="1">
    <location>
        <begin position="1"/>
        <end position="19"/>
    </location>
</feature>
<protein>
    <submittedName>
        <fullName evidence="3">Venom peptide</fullName>
    </submittedName>
</protein>
<dbReference type="AlphaFoldDB" id="A0A0M3IU47"/>
<evidence type="ECO:0000256" key="1">
    <source>
        <dbReference type="SAM" id="SignalP"/>
    </source>
</evidence>
<proteinExistence type="predicted"/>
<evidence type="ECO:0000313" key="3">
    <source>
        <dbReference type="WBParaSite" id="ALUE_0002227501-mRNA-1"/>
    </source>
</evidence>
<evidence type="ECO:0000313" key="2">
    <source>
        <dbReference type="Proteomes" id="UP000036681"/>
    </source>
</evidence>
<name>A0A0M3IU47_ASCLU</name>
<dbReference type="WBParaSite" id="ALUE_0002227501-mRNA-1">
    <property type="protein sequence ID" value="ALUE_0002227501-mRNA-1"/>
    <property type="gene ID" value="ALUE_0002227501"/>
</dbReference>
<sequence>MRQGLLLAVLLTTITICLASSVVHKEIHPDGSKGEAFLAKLDIYQKFVCKLCLYY</sequence>
<organism evidence="2 3">
    <name type="scientific">Ascaris lumbricoides</name>
    <name type="common">Giant roundworm</name>
    <dbReference type="NCBI Taxonomy" id="6252"/>
    <lineage>
        <taxon>Eukaryota</taxon>
        <taxon>Metazoa</taxon>
        <taxon>Ecdysozoa</taxon>
        <taxon>Nematoda</taxon>
        <taxon>Chromadorea</taxon>
        <taxon>Rhabditida</taxon>
        <taxon>Spirurina</taxon>
        <taxon>Ascaridomorpha</taxon>
        <taxon>Ascaridoidea</taxon>
        <taxon>Ascarididae</taxon>
        <taxon>Ascaris</taxon>
    </lineage>
</organism>
<feature type="chain" id="PRO_5005657235" evidence="1">
    <location>
        <begin position="20"/>
        <end position="55"/>
    </location>
</feature>
<keyword evidence="2" id="KW-1185">Reference proteome</keyword>
<keyword evidence="1" id="KW-0732">Signal</keyword>